<comment type="subcellular location">
    <subcellularLocation>
        <location evidence="1 8">Cell membrane</location>
        <topology evidence="1 8">Multi-pass membrane protein</topology>
    </subcellularLocation>
</comment>
<evidence type="ECO:0000259" key="9">
    <source>
        <dbReference type="PROSITE" id="PS50928"/>
    </source>
</evidence>
<feature type="transmembrane region" description="Helical" evidence="8">
    <location>
        <begin position="190"/>
        <end position="211"/>
    </location>
</feature>
<dbReference type="CDD" id="cd06261">
    <property type="entry name" value="TM_PBP2"/>
    <property type="match status" value="1"/>
</dbReference>
<name>A0A1M7BIX4_9BACL</name>
<feature type="domain" description="ABC transmembrane type-1" evidence="9">
    <location>
        <begin position="75"/>
        <end position="280"/>
    </location>
</feature>
<feature type="transmembrane region" description="Helical" evidence="8">
    <location>
        <begin position="71"/>
        <end position="100"/>
    </location>
</feature>
<dbReference type="OrthoDB" id="9807065at2"/>
<reference evidence="10 11" key="1">
    <citation type="submission" date="2016-11" db="EMBL/GenBank/DDBJ databases">
        <authorList>
            <person name="Jaros S."/>
            <person name="Januszkiewicz K."/>
            <person name="Wedrychowicz H."/>
        </authorList>
    </citation>
    <scope>NUCLEOTIDE SEQUENCE [LARGE SCALE GENOMIC DNA]</scope>
    <source>
        <strain evidence="10 11">DSM 16010</strain>
    </source>
</reference>
<dbReference type="STRING" id="1123231.SAMN02745189_00472"/>
<dbReference type="RefSeq" id="WP_072707895.1">
    <property type="nucleotide sequence ID" value="NZ_FRCF01000002.1"/>
</dbReference>
<evidence type="ECO:0000256" key="3">
    <source>
        <dbReference type="ARBA" id="ARBA00022448"/>
    </source>
</evidence>
<dbReference type="GO" id="GO:0005886">
    <property type="term" value="C:plasma membrane"/>
    <property type="evidence" value="ECO:0007669"/>
    <property type="project" value="UniProtKB-SubCell"/>
</dbReference>
<keyword evidence="11" id="KW-1185">Reference proteome</keyword>
<dbReference type="PANTHER" id="PTHR43470:SF5">
    <property type="entry name" value="PHOSPHATE TRANSPORT SYSTEM PERMEASE PROTEIN PSTA"/>
    <property type="match status" value="1"/>
</dbReference>
<accession>A0A1M7BIX4</accession>
<dbReference type="InterPro" id="IPR000515">
    <property type="entry name" value="MetI-like"/>
</dbReference>
<organism evidence="10 11">
    <name type="scientific">Lacicoccus alkaliphilus DSM 16010</name>
    <dbReference type="NCBI Taxonomy" id="1123231"/>
    <lineage>
        <taxon>Bacteria</taxon>
        <taxon>Bacillati</taxon>
        <taxon>Bacillota</taxon>
        <taxon>Bacilli</taxon>
        <taxon>Bacillales</taxon>
        <taxon>Salinicoccaceae</taxon>
        <taxon>Lacicoccus</taxon>
    </lineage>
</organism>
<gene>
    <name evidence="10" type="ORF">SAMN02745189_00472</name>
</gene>
<keyword evidence="4 8" id="KW-1003">Cell membrane</keyword>
<dbReference type="EMBL" id="FRCF01000002">
    <property type="protein sequence ID" value="SHL54911.1"/>
    <property type="molecule type" value="Genomic_DNA"/>
</dbReference>
<dbReference type="PROSITE" id="PS50928">
    <property type="entry name" value="ABC_TM1"/>
    <property type="match status" value="1"/>
</dbReference>
<evidence type="ECO:0000256" key="6">
    <source>
        <dbReference type="ARBA" id="ARBA00022989"/>
    </source>
</evidence>
<evidence type="ECO:0000313" key="10">
    <source>
        <dbReference type="EMBL" id="SHL54911.1"/>
    </source>
</evidence>
<evidence type="ECO:0000256" key="2">
    <source>
        <dbReference type="ARBA" id="ARBA00007069"/>
    </source>
</evidence>
<dbReference type="Pfam" id="PF00528">
    <property type="entry name" value="BPD_transp_1"/>
    <property type="match status" value="1"/>
</dbReference>
<dbReference type="SUPFAM" id="SSF161098">
    <property type="entry name" value="MetI-like"/>
    <property type="match status" value="1"/>
</dbReference>
<dbReference type="AlphaFoldDB" id="A0A1M7BIX4"/>
<dbReference type="PANTHER" id="PTHR43470">
    <property type="entry name" value="PHOSPHATE TRANSPORT SYSTEM PERMEASE PROTEIN PSTA-RELATED"/>
    <property type="match status" value="1"/>
</dbReference>
<keyword evidence="5 8" id="KW-0812">Transmembrane</keyword>
<protein>
    <recommendedName>
        <fullName evidence="8">Phosphate transport system permease protein PstA</fullName>
    </recommendedName>
</protein>
<evidence type="ECO:0000256" key="7">
    <source>
        <dbReference type="ARBA" id="ARBA00023136"/>
    </source>
</evidence>
<comment type="similarity">
    <text evidence="2 8">Belongs to the binding-protein-dependent transport system permease family. CysTW subfamily.</text>
</comment>
<keyword evidence="6 8" id="KW-1133">Transmembrane helix</keyword>
<dbReference type="GO" id="GO:0035435">
    <property type="term" value="P:phosphate ion transmembrane transport"/>
    <property type="evidence" value="ECO:0007669"/>
    <property type="project" value="InterPro"/>
</dbReference>
<keyword evidence="7 8" id="KW-0472">Membrane</keyword>
<feature type="transmembrane region" description="Helical" evidence="8">
    <location>
        <begin position="261"/>
        <end position="284"/>
    </location>
</feature>
<dbReference type="InterPro" id="IPR035906">
    <property type="entry name" value="MetI-like_sf"/>
</dbReference>
<dbReference type="InterPro" id="IPR005672">
    <property type="entry name" value="Phosphate_PstA"/>
</dbReference>
<feature type="transmembrane region" description="Helical" evidence="8">
    <location>
        <begin position="147"/>
        <end position="169"/>
    </location>
</feature>
<keyword evidence="3" id="KW-0813">Transport</keyword>
<evidence type="ECO:0000256" key="8">
    <source>
        <dbReference type="RuleBase" id="RU363043"/>
    </source>
</evidence>
<evidence type="ECO:0000256" key="4">
    <source>
        <dbReference type="ARBA" id="ARBA00022475"/>
    </source>
</evidence>
<feature type="transmembrane region" description="Helical" evidence="8">
    <location>
        <begin position="25"/>
        <end position="51"/>
    </location>
</feature>
<dbReference type="Proteomes" id="UP000184206">
    <property type="component" value="Unassembled WGS sequence"/>
</dbReference>
<proteinExistence type="inferred from homology"/>
<evidence type="ECO:0000256" key="1">
    <source>
        <dbReference type="ARBA" id="ARBA00004651"/>
    </source>
</evidence>
<dbReference type="GO" id="GO:0005315">
    <property type="term" value="F:phosphate transmembrane transporter activity"/>
    <property type="evidence" value="ECO:0007669"/>
    <property type="project" value="InterPro"/>
</dbReference>
<dbReference type="NCBIfam" id="TIGR00974">
    <property type="entry name" value="3a0107s02c"/>
    <property type="match status" value="1"/>
</dbReference>
<dbReference type="Gene3D" id="1.10.3720.10">
    <property type="entry name" value="MetI-like"/>
    <property type="match status" value="1"/>
</dbReference>
<feature type="transmembrane region" description="Helical" evidence="8">
    <location>
        <begin position="120"/>
        <end position="141"/>
    </location>
</feature>
<sequence>MQLIDKSVIAGKRSGRLALNNSMKWAFFLCTTVGLVVLVTLIVDTLMDAVGYLDWDFLTSFSSARVESAGFYGAVIGSLWLMVVTVPAAIFLSVATALYLEEYAPKNRLTDFIKINVSNLAGVPSVVFGLLGLAIFVRAMAMGNSVLAAGLTLALMILPVIVVSSQEAIRSVPSSVREASIGMGATKWQTVSRIILPAAIPGIITGIILAISRAIGETAPLVVIGVPTTLLVTPDGVLDSFQAMPMQIYAWIKMPQEEFQYLAAAGIIVLLAILLLMNSVAIFIRYKFSQRY</sequence>
<evidence type="ECO:0000256" key="5">
    <source>
        <dbReference type="ARBA" id="ARBA00022692"/>
    </source>
</evidence>
<evidence type="ECO:0000313" key="11">
    <source>
        <dbReference type="Proteomes" id="UP000184206"/>
    </source>
</evidence>